<feature type="transmembrane region" description="Helical" evidence="2">
    <location>
        <begin position="274"/>
        <end position="296"/>
    </location>
</feature>
<feature type="transmembrane region" description="Helical" evidence="2">
    <location>
        <begin position="112"/>
        <end position="134"/>
    </location>
</feature>
<dbReference type="RefSeq" id="WP_051479834.1">
    <property type="nucleotide sequence ID" value="NZ_ARZY01000022.1"/>
</dbReference>
<feature type="transmembrane region" description="Helical" evidence="2">
    <location>
        <begin position="146"/>
        <end position="165"/>
    </location>
</feature>
<dbReference type="eggNOG" id="COG2211">
    <property type="taxonomic scope" value="Bacteria"/>
</dbReference>
<keyword evidence="2" id="KW-0472">Membrane</keyword>
<dbReference type="GO" id="GO:0005886">
    <property type="term" value="C:plasma membrane"/>
    <property type="evidence" value="ECO:0007669"/>
    <property type="project" value="TreeGrafter"/>
</dbReference>
<dbReference type="SUPFAM" id="SSF103473">
    <property type="entry name" value="MFS general substrate transporter"/>
    <property type="match status" value="1"/>
</dbReference>
<dbReference type="Proteomes" id="UP000019276">
    <property type="component" value="Unassembled WGS sequence"/>
</dbReference>
<protein>
    <submittedName>
        <fullName evidence="3">Na+/melibiose symporter-like protein</fullName>
    </submittedName>
</protein>
<evidence type="ECO:0000256" key="2">
    <source>
        <dbReference type="SAM" id="Phobius"/>
    </source>
</evidence>
<keyword evidence="2" id="KW-0812">Transmembrane</keyword>
<reference evidence="3 4" key="1">
    <citation type="journal article" date="2014" name="Genome Announc.">
        <title>Draft Genome Sequence of the Agar-Degrading Bacterium Catenovulum sp. Strain DS-2, Isolated from Intestines of Haliotis diversicolor.</title>
        <authorList>
            <person name="Shan D."/>
            <person name="Li X."/>
            <person name="Gu Z."/>
            <person name="Wei G."/>
            <person name="Gao Z."/>
            <person name="Shao Z."/>
        </authorList>
    </citation>
    <scope>NUCLEOTIDE SEQUENCE [LARGE SCALE GENOMIC DNA]</scope>
    <source>
        <strain evidence="3 4">DS-2</strain>
    </source>
</reference>
<feature type="transmembrane region" description="Helical" evidence="2">
    <location>
        <begin position="420"/>
        <end position="440"/>
    </location>
</feature>
<comment type="caution">
    <text evidence="3">The sequence shown here is derived from an EMBL/GenBank/DDBJ whole genome shotgun (WGS) entry which is preliminary data.</text>
</comment>
<evidence type="ECO:0000256" key="1">
    <source>
        <dbReference type="ARBA" id="ARBA00009617"/>
    </source>
</evidence>
<evidence type="ECO:0000313" key="3">
    <source>
        <dbReference type="EMBL" id="EWH09574.1"/>
    </source>
</evidence>
<dbReference type="GO" id="GO:0008643">
    <property type="term" value="P:carbohydrate transport"/>
    <property type="evidence" value="ECO:0007669"/>
    <property type="project" value="InterPro"/>
</dbReference>
<keyword evidence="4" id="KW-1185">Reference proteome</keyword>
<feature type="transmembrane region" description="Helical" evidence="2">
    <location>
        <begin position="81"/>
        <end position="100"/>
    </location>
</feature>
<proteinExistence type="inferred from homology"/>
<name>W7Q9W7_9ALTE</name>
<gene>
    <name evidence="3" type="ORF">DS2_12103</name>
</gene>
<evidence type="ECO:0000313" key="4">
    <source>
        <dbReference type="Proteomes" id="UP000019276"/>
    </source>
</evidence>
<dbReference type="GO" id="GO:0015293">
    <property type="term" value="F:symporter activity"/>
    <property type="evidence" value="ECO:0007669"/>
    <property type="project" value="InterPro"/>
</dbReference>
<keyword evidence="2" id="KW-1133">Transmembrane helix</keyword>
<feature type="transmembrane region" description="Helical" evidence="2">
    <location>
        <begin position="332"/>
        <end position="356"/>
    </location>
</feature>
<feature type="transmembrane region" description="Helical" evidence="2">
    <location>
        <begin position="12"/>
        <end position="33"/>
    </location>
</feature>
<dbReference type="PANTHER" id="PTHR11328:SF24">
    <property type="entry name" value="MAJOR FACILITATOR SUPERFAMILY (MFS) PROFILE DOMAIN-CONTAINING PROTEIN"/>
    <property type="match status" value="1"/>
</dbReference>
<dbReference type="InterPro" id="IPR039672">
    <property type="entry name" value="MFS_2"/>
</dbReference>
<dbReference type="STRING" id="1328313.DS2_12103"/>
<feature type="transmembrane region" description="Helical" evidence="2">
    <location>
        <begin position="377"/>
        <end position="400"/>
    </location>
</feature>
<dbReference type="Gene3D" id="1.20.1250.20">
    <property type="entry name" value="MFS general substrate transporter like domains"/>
    <property type="match status" value="1"/>
</dbReference>
<feature type="transmembrane region" description="Helical" evidence="2">
    <location>
        <begin position="308"/>
        <end position="326"/>
    </location>
</feature>
<dbReference type="OrthoDB" id="181905at2"/>
<feature type="transmembrane region" description="Helical" evidence="2">
    <location>
        <begin position="185"/>
        <end position="205"/>
    </location>
</feature>
<organism evidence="3 4">
    <name type="scientific">Catenovulum agarivorans DS-2</name>
    <dbReference type="NCBI Taxonomy" id="1328313"/>
    <lineage>
        <taxon>Bacteria</taxon>
        <taxon>Pseudomonadati</taxon>
        <taxon>Pseudomonadota</taxon>
        <taxon>Gammaproteobacteria</taxon>
        <taxon>Alteromonadales</taxon>
        <taxon>Alteromonadaceae</taxon>
        <taxon>Catenovulum</taxon>
    </lineage>
</organism>
<dbReference type="PANTHER" id="PTHR11328">
    <property type="entry name" value="MAJOR FACILITATOR SUPERFAMILY DOMAIN-CONTAINING PROTEIN"/>
    <property type="match status" value="1"/>
</dbReference>
<feature type="transmembrane region" description="Helical" evidence="2">
    <location>
        <begin position="235"/>
        <end position="254"/>
    </location>
</feature>
<dbReference type="EMBL" id="ARZY01000022">
    <property type="protein sequence ID" value="EWH09574.1"/>
    <property type="molecule type" value="Genomic_DNA"/>
</dbReference>
<dbReference type="InterPro" id="IPR036259">
    <property type="entry name" value="MFS_trans_sf"/>
</dbReference>
<feature type="transmembrane region" description="Helical" evidence="2">
    <location>
        <begin position="45"/>
        <end position="69"/>
    </location>
</feature>
<dbReference type="AlphaFoldDB" id="W7Q9W7"/>
<comment type="similarity">
    <text evidence="1">Belongs to the sodium:galactoside symporter (TC 2.A.2) family.</text>
</comment>
<accession>W7Q9W7</accession>
<dbReference type="Pfam" id="PF13347">
    <property type="entry name" value="MFS_2"/>
    <property type="match status" value="1"/>
</dbReference>
<sequence length="448" mass="49067">MTKNSLSIKSKFAISSGTFSAFFMRQGVGILAIPYYQMSLAVDPFLLAAAMMVPLILASMIGPWVGQLSDIYLQKFGNRKIFILLGALISAVFYGCIWQVPVDWQTNMQLLYFAVVYTAFCIAAEFFLIPYTCLVYEATEDSCERVSLFALNSVISKVCSLFHQWAFPLAQLSIFSSLYVGVKWVGWLIAIVAIAIAGVLPALMYQHKTNHTAKPKQIQSTKLLSNIRHVLSNRAFNLLLVVTFAQFFGVVYSASMDYYLIVYYMQGGDLVSGANWKGVLSTAYALCGLIAVPIILKTNAKFGRVNCFLLVYLITFIGGLSKWFIFVPGGQYLLVIDAALGCFAWASMAILLHSLIADVAAEQNAQHGNHNGVYVSIHNMVMQLCISLAMLTSGLSLNFIGFNAEMGANQSAASILDMRMILAGGTMISALLAGSALIMFKRLAITKV</sequence>